<evidence type="ECO:0000259" key="3">
    <source>
        <dbReference type="Pfam" id="PF24912"/>
    </source>
</evidence>
<dbReference type="EMBL" id="BPLR01016165">
    <property type="protein sequence ID" value="GIY81790.1"/>
    <property type="molecule type" value="Genomic_DNA"/>
</dbReference>
<name>A0AAV4WG32_CAEEX</name>
<dbReference type="AlphaFoldDB" id="A0AAV4WG32"/>
<evidence type="ECO:0000256" key="1">
    <source>
        <dbReference type="SAM" id="MobiDB-lite"/>
    </source>
</evidence>
<feature type="region of interest" description="Disordered" evidence="1">
    <location>
        <begin position="293"/>
        <end position="321"/>
    </location>
</feature>
<feature type="compositionally biased region" description="Low complexity" evidence="1">
    <location>
        <begin position="227"/>
        <end position="243"/>
    </location>
</feature>
<sequence>MNVEDNKTNVVQKESQDSYVFVDETKNKTDINSSLLKEQTNSDDSFLSSCSSSQDYEEVSELDMRARLAELQKKYRQKQRELELLRNKREKGQKKVREASALENSKTLKKCKTSSSNKNNTQKYLSEGEHAKVPSITLVHEPSVTISSDSNASSSGFSSASKKSSNNQNFSNENSSASSISKDDNSSQDQEYDKNDKTKTPVFDEQAWFVRRSERIFLSDARSVSMTTPDKNTKKNSTNSTHKTTSDIPHKDKKEVIFTIKSVKLTKSANESETKKIRHRKPKIKLSKEFLSDCDSDSSSKVSDSDNEHSDGASSTTISERQKRLSVDSVCSDISSGQSEDIPLSVLIGQKNDTCPELKSCILKPDELQKDARLLVLDEGLFYAGYVTQSEDPDVYGILIDGDRAARPHMFTKEEILNAAVLEVKPTHKQQLPEGSRICAFWSQQYRCLYPGTITKTSSPMPDPSLLYVEFDDGDSGLEFL</sequence>
<feature type="compositionally biased region" description="Low complexity" evidence="1">
    <location>
        <begin position="113"/>
        <end position="123"/>
    </location>
</feature>
<dbReference type="Proteomes" id="UP001054945">
    <property type="component" value="Unassembled WGS sequence"/>
</dbReference>
<comment type="caution">
    <text evidence="4">The sequence shown here is derived from an EMBL/GenBank/DDBJ whole genome shotgun (WGS) entry which is preliminary data.</text>
</comment>
<evidence type="ECO:0000313" key="4">
    <source>
        <dbReference type="EMBL" id="GIY81790.1"/>
    </source>
</evidence>
<dbReference type="Pfam" id="PF21744">
    <property type="entry name" value="BAHCC1-like_Tudor"/>
    <property type="match status" value="1"/>
</dbReference>
<proteinExistence type="predicted"/>
<dbReference type="InterPro" id="IPR048924">
    <property type="entry name" value="BAHCC1-like_Tudor"/>
</dbReference>
<dbReference type="Gene3D" id="2.30.30.140">
    <property type="match status" value="1"/>
</dbReference>
<feature type="domain" description="TNRC18/BAHCC1-like SH3" evidence="3">
    <location>
        <begin position="366"/>
        <end position="421"/>
    </location>
</feature>
<feature type="domain" description="BAHCC1-like Tudor" evidence="2">
    <location>
        <begin position="426"/>
        <end position="477"/>
    </location>
</feature>
<organism evidence="4 5">
    <name type="scientific">Caerostris extrusa</name>
    <name type="common">Bark spider</name>
    <name type="synonym">Caerostris bankana</name>
    <dbReference type="NCBI Taxonomy" id="172846"/>
    <lineage>
        <taxon>Eukaryota</taxon>
        <taxon>Metazoa</taxon>
        <taxon>Ecdysozoa</taxon>
        <taxon>Arthropoda</taxon>
        <taxon>Chelicerata</taxon>
        <taxon>Arachnida</taxon>
        <taxon>Araneae</taxon>
        <taxon>Araneomorphae</taxon>
        <taxon>Entelegynae</taxon>
        <taxon>Araneoidea</taxon>
        <taxon>Araneidae</taxon>
        <taxon>Caerostris</taxon>
    </lineage>
</organism>
<evidence type="ECO:0000259" key="2">
    <source>
        <dbReference type="Pfam" id="PF21744"/>
    </source>
</evidence>
<gene>
    <name evidence="4" type="primary">TNRC18</name>
    <name evidence="4" type="ORF">CEXT_425002</name>
</gene>
<feature type="compositionally biased region" description="Low complexity" evidence="1">
    <location>
        <begin position="147"/>
        <end position="180"/>
    </location>
</feature>
<dbReference type="InterPro" id="IPR056841">
    <property type="entry name" value="TNRC18_BAHCC1-like_SH3"/>
</dbReference>
<dbReference type="PANTHER" id="PTHR12505:SF24">
    <property type="entry name" value="PROTEIN WINGED EYE"/>
    <property type="match status" value="1"/>
</dbReference>
<dbReference type="PANTHER" id="PTHR12505">
    <property type="entry name" value="PHD FINGER TRANSCRIPTION FACTOR"/>
    <property type="match status" value="1"/>
</dbReference>
<reference evidence="4 5" key="1">
    <citation type="submission" date="2021-06" db="EMBL/GenBank/DDBJ databases">
        <title>Caerostris extrusa draft genome.</title>
        <authorList>
            <person name="Kono N."/>
            <person name="Arakawa K."/>
        </authorList>
    </citation>
    <scope>NUCLEOTIDE SEQUENCE [LARGE SCALE GENOMIC DNA]</scope>
</reference>
<protein>
    <submittedName>
        <fullName evidence="4">Trinucleotide repeat-containing gene 18 protein</fullName>
    </submittedName>
</protein>
<feature type="region of interest" description="Disordered" evidence="1">
    <location>
        <begin position="82"/>
        <end position="205"/>
    </location>
</feature>
<feature type="region of interest" description="Disordered" evidence="1">
    <location>
        <begin position="224"/>
        <end position="250"/>
    </location>
</feature>
<dbReference type="InterPro" id="IPR052429">
    <property type="entry name" value="BAH_domain_protein"/>
</dbReference>
<feature type="compositionally biased region" description="Basic and acidic residues" evidence="1">
    <location>
        <begin position="181"/>
        <end position="199"/>
    </location>
</feature>
<evidence type="ECO:0000313" key="5">
    <source>
        <dbReference type="Proteomes" id="UP001054945"/>
    </source>
</evidence>
<dbReference type="Pfam" id="PF24912">
    <property type="entry name" value="SH3_TNRC18"/>
    <property type="match status" value="1"/>
</dbReference>
<keyword evidence="5" id="KW-1185">Reference proteome</keyword>
<accession>A0AAV4WG32</accession>